<name>A0A1C0AK93_9ACTN</name>
<reference evidence="4" key="1">
    <citation type="submission" date="2016-07" db="EMBL/GenBank/DDBJ databases">
        <authorList>
            <person name="Florea S."/>
            <person name="Webb J.S."/>
            <person name="Jaromczyk J."/>
            <person name="Schardl C.L."/>
        </authorList>
    </citation>
    <scope>NUCLEOTIDE SEQUENCE [LARGE SCALE GENOMIC DNA]</scope>
    <source>
        <strain evidence="4">IPBSL-7</strain>
    </source>
</reference>
<keyword evidence="2" id="KW-0812">Transmembrane</keyword>
<feature type="compositionally biased region" description="Pro residues" evidence="1">
    <location>
        <begin position="43"/>
        <end position="58"/>
    </location>
</feature>
<organism evidence="3 4">
    <name type="scientific">Tessaracoccus lapidicaptus</name>
    <dbReference type="NCBI Taxonomy" id="1427523"/>
    <lineage>
        <taxon>Bacteria</taxon>
        <taxon>Bacillati</taxon>
        <taxon>Actinomycetota</taxon>
        <taxon>Actinomycetes</taxon>
        <taxon>Propionibacteriales</taxon>
        <taxon>Propionibacteriaceae</taxon>
        <taxon>Tessaracoccus</taxon>
    </lineage>
</organism>
<evidence type="ECO:0000256" key="2">
    <source>
        <dbReference type="SAM" id="Phobius"/>
    </source>
</evidence>
<accession>A0A1C0AK93</accession>
<evidence type="ECO:0000256" key="1">
    <source>
        <dbReference type="SAM" id="MobiDB-lite"/>
    </source>
</evidence>
<feature type="region of interest" description="Disordered" evidence="1">
    <location>
        <begin position="1"/>
        <end position="58"/>
    </location>
</feature>
<gene>
    <name evidence="3" type="ORF">BCR15_07120</name>
</gene>
<dbReference type="RefSeq" id="WP_078920287.1">
    <property type="nucleotide sequence ID" value="NZ_LR214441.1"/>
</dbReference>
<comment type="caution">
    <text evidence="3">The sequence shown here is derived from an EMBL/GenBank/DDBJ whole genome shotgun (WGS) entry which is preliminary data.</text>
</comment>
<protein>
    <submittedName>
        <fullName evidence="3">Uncharacterized protein</fullName>
    </submittedName>
</protein>
<dbReference type="AlphaFoldDB" id="A0A1C0AK93"/>
<sequence length="211" mass="22455">MNSQQWPPPGGGQDSPWAHQDPGHRAPQFHDAQGRDPRRPFGEAPPPPPPPEQLRPPRPTGPVVWAVVGIIVVIAALVLGMQFVGGGSQEPQPSGSAAPTSGASPSRTGNYIPFEGNGDGIFEIVRHEWTSEGLLIRVRVEIERGEYQFGLFAFTNETREAFDALNPAPFTVRAGTPYEADVVFPMPQADSTIVLSTPSGAVALNALPVPG</sequence>
<proteinExistence type="predicted"/>
<keyword evidence="4" id="KW-1185">Reference proteome</keyword>
<feature type="transmembrane region" description="Helical" evidence="2">
    <location>
        <begin position="63"/>
        <end position="84"/>
    </location>
</feature>
<dbReference type="Proteomes" id="UP000093501">
    <property type="component" value="Unassembled WGS sequence"/>
</dbReference>
<feature type="compositionally biased region" description="Pro residues" evidence="1">
    <location>
        <begin position="1"/>
        <end position="10"/>
    </location>
</feature>
<feature type="compositionally biased region" description="Basic and acidic residues" evidence="1">
    <location>
        <begin position="32"/>
        <end position="41"/>
    </location>
</feature>
<feature type="region of interest" description="Disordered" evidence="1">
    <location>
        <begin position="87"/>
        <end position="112"/>
    </location>
</feature>
<keyword evidence="2" id="KW-0472">Membrane</keyword>
<feature type="compositionally biased region" description="Low complexity" evidence="1">
    <location>
        <begin position="89"/>
        <end position="106"/>
    </location>
</feature>
<dbReference type="EMBL" id="MBQD01000023">
    <property type="protein sequence ID" value="OCL33041.1"/>
    <property type="molecule type" value="Genomic_DNA"/>
</dbReference>
<evidence type="ECO:0000313" key="4">
    <source>
        <dbReference type="Proteomes" id="UP000093501"/>
    </source>
</evidence>
<evidence type="ECO:0000313" key="3">
    <source>
        <dbReference type="EMBL" id="OCL33041.1"/>
    </source>
</evidence>
<keyword evidence="2" id="KW-1133">Transmembrane helix</keyword>